<evidence type="ECO:0000313" key="11">
    <source>
        <dbReference type="Proteomes" id="UP000827284"/>
    </source>
</evidence>
<dbReference type="EMBL" id="BQFW01000014">
    <property type="protein sequence ID" value="GJJ77857.1"/>
    <property type="molecule type" value="Genomic_DNA"/>
</dbReference>
<dbReference type="GO" id="GO:0045944">
    <property type="term" value="P:positive regulation of transcription by RNA polymerase II"/>
    <property type="evidence" value="ECO:0007669"/>
    <property type="project" value="TreeGrafter"/>
</dbReference>
<dbReference type="GO" id="GO:0000981">
    <property type="term" value="F:DNA-binding transcription factor activity, RNA polymerase II-specific"/>
    <property type="evidence" value="ECO:0007669"/>
    <property type="project" value="TreeGrafter"/>
</dbReference>
<dbReference type="InterPro" id="IPR036395">
    <property type="entry name" value="Cu_fist_DNA-bd_dom_sf"/>
</dbReference>
<evidence type="ECO:0000256" key="7">
    <source>
        <dbReference type="ARBA" id="ARBA00023242"/>
    </source>
</evidence>
<keyword evidence="2" id="KW-0479">Metal-binding</keyword>
<reference evidence="10" key="1">
    <citation type="submission" date="2021-11" db="EMBL/GenBank/DDBJ databases">
        <authorList>
            <person name="Herlambang A."/>
            <person name="Guo Y."/>
            <person name="Takashima Y."/>
            <person name="Nishizawa T."/>
        </authorList>
    </citation>
    <scope>NUCLEOTIDE SEQUENCE</scope>
    <source>
        <strain evidence="10">E1425</strain>
    </source>
</reference>
<dbReference type="GO" id="GO:0000978">
    <property type="term" value="F:RNA polymerase II cis-regulatory region sequence-specific DNA binding"/>
    <property type="evidence" value="ECO:0007669"/>
    <property type="project" value="TreeGrafter"/>
</dbReference>
<feature type="region of interest" description="Disordered" evidence="8">
    <location>
        <begin position="117"/>
        <end position="140"/>
    </location>
</feature>
<dbReference type="SMART" id="SM01090">
    <property type="entry name" value="Copper-fist"/>
    <property type="match status" value="1"/>
</dbReference>
<evidence type="ECO:0000256" key="5">
    <source>
        <dbReference type="ARBA" id="ARBA00023015"/>
    </source>
</evidence>
<dbReference type="GO" id="GO:0005507">
    <property type="term" value="F:copper ion binding"/>
    <property type="evidence" value="ECO:0007669"/>
    <property type="project" value="InterPro"/>
</dbReference>
<keyword evidence="4" id="KW-0186">Copper</keyword>
<keyword evidence="5" id="KW-0805">Transcription regulation</keyword>
<comment type="subcellular location">
    <subcellularLocation>
        <location evidence="1">Nucleus</location>
    </subcellularLocation>
</comment>
<dbReference type="FunFam" id="3.90.430.10:FF:000001">
    <property type="entry name" value="Copper fist DNA-binding protein"/>
    <property type="match status" value="1"/>
</dbReference>
<evidence type="ECO:0000256" key="1">
    <source>
        <dbReference type="ARBA" id="ARBA00004123"/>
    </source>
</evidence>
<evidence type="ECO:0000256" key="3">
    <source>
        <dbReference type="ARBA" id="ARBA00022833"/>
    </source>
</evidence>
<dbReference type="Pfam" id="PF00649">
    <property type="entry name" value="Copper-fist"/>
    <property type="match status" value="1"/>
</dbReference>
<evidence type="ECO:0000259" key="9">
    <source>
        <dbReference type="PROSITE" id="PS50073"/>
    </source>
</evidence>
<evidence type="ECO:0000313" key="10">
    <source>
        <dbReference type="EMBL" id="GJJ77857.1"/>
    </source>
</evidence>
<comment type="caution">
    <text evidence="10">The sequence shown here is derived from an EMBL/GenBank/DDBJ whole genome shotgun (WGS) entry which is preliminary data.</text>
</comment>
<protein>
    <recommendedName>
        <fullName evidence="9">Copper-fist domain-containing protein</fullName>
    </recommendedName>
</protein>
<name>A0A9P3M140_9FUNG</name>
<dbReference type="OrthoDB" id="5600085at2759"/>
<evidence type="ECO:0000256" key="4">
    <source>
        <dbReference type="ARBA" id="ARBA00023008"/>
    </source>
</evidence>
<keyword evidence="7" id="KW-0539">Nucleus</keyword>
<dbReference type="Gene3D" id="3.90.430.10">
    <property type="entry name" value="Copper fist DNA-binding domain"/>
    <property type="match status" value="1"/>
</dbReference>
<dbReference type="GO" id="GO:0006878">
    <property type="term" value="P:intracellular copper ion homeostasis"/>
    <property type="evidence" value="ECO:0007669"/>
    <property type="project" value="TreeGrafter"/>
</dbReference>
<gene>
    <name evidence="10" type="ORF">EMPS_10216</name>
</gene>
<feature type="region of interest" description="Disordered" evidence="8">
    <location>
        <begin position="161"/>
        <end position="195"/>
    </location>
</feature>
<accession>A0A9P3M140</accession>
<dbReference type="PANTHER" id="PTHR28088:SF5">
    <property type="entry name" value="TRANSCRIPTIONAL ACTIVATOR HAA1-RELATED"/>
    <property type="match status" value="1"/>
</dbReference>
<keyword evidence="3" id="KW-0862">Zinc</keyword>
<dbReference type="PROSITE" id="PS50073">
    <property type="entry name" value="COPPER_FIST_2"/>
    <property type="match status" value="1"/>
</dbReference>
<dbReference type="SUPFAM" id="SSF57879">
    <property type="entry name" value="Zinc domain conserved in yeast copper-regulated transcription factors"/>
    <property type="match status" value="1"/>
</dbReference>
<keyword evidence="6" id="KW-0804">Transcription</keyword>
<feature type="domain" description="Copper-fist" evidence="9">
    <location>
        <begin position="1"/>
        <end position="40"/>
    </location>
</feature>
<feature type="compositionally biased region" description="Polar residues" evidence="8">
    <location>
        <begin position="120"/>
        <end position="140"/>
    </location>
</feature>
<evidence type="ECO:0000256" key="8">
    <source>
        <dbReference type="SAM" id="MobiDB-lite"/>
    </source>
</evidence>
<dbReference type="PRINTS" id="PR00617">
    <property type="entry name" value="COPPERFIST"/>
</dbReference>
<proteinExistence type="predicted"/>
<dbReference type="SMART" id="SM00412">
    <property type="entry name" value="Cu_FIST"/>
    <property type="match status" value="1"/>
</dbReference>
<evidence type="ECO:0000256" key="2">
    <source>
        <dbReference type="ARBA" id="ARBA00022723"/>
    </source>
</evidence>
<feature type="compositionally biased region" description="Polar residues" evidence="8">
    <location>
        <begin position="161"/>
        <end position="182"/>
    </location>
</feature>
<dbReference type="InterPro" id="IPR051763">
    <property type="entry name" value="Copper_Homeo_Regul"/>
</dbReference>
<evidence type="ECO:0000256" key="6">
    <source>
        <dbReference type="ARBA" id="ARBA00023163"/>
    </source>
</evidence>
<dbReference type="Proteomes" id="UP000827284">
    <property type="component" value="Unassembled WGS sequence"/>
</dbReference>
<dbReference type="GO" id="GO:0005634">
    <property type="term" value="C:nucleus"/>
    <property type="evidence" value="ECO:0007669"/>
    <property type="project" value="UniProtKB-SubCell"/>
</dbReference>
<organism evidence="10 11">
    <name type="scientific">Entomortierella parvispora</name>
    <dbReference type="NCBI Taxonomy" id="205924"/>
    <lineage>
        <taxon>Eukaryota</taxon>
        <taxon>Fungi</taxon>
        <taxon>Fungi incertae sedis</taxon>
        <taxon>Mucoromycota</taxon>
        <taxon>Mortierellomycotina</taxon>
        <taxon>Mortierellomycetes</taxon>
        <taxon>Mortierellales</taxon>
        <taxon>Mortierellaceae</taxon>
        <taxon>Entomortierella</taxon>
    </lineage>
</organism>
<reference evidence="10" key="2">
    <citation type="journal article" date="2022" name="Microbiol. Resour. Announc.">
        <title>Whole-Genome Sequence of Entomortierella parvispora E1425, a Mucoromycotan Fungus Associated with Burkholderiaceae-Related Endosymbiotic Bacteria.</title>
        <authorList>
            <person name="Herlambang A."/>
            <person name="Guo Y."/>
            <person name="Takashima Y."/>
            <person name="Narisawa K."/>
            <person name="Ohta H."/>
            <person name="Nishizawa T."/>
        </authorList>
    </citation>
    <scope>NUCLEOTIDE SEQUENCE</scope>
    <source>
        <strain evidence="10">E1425</strain>
    </source>
</reference>
<dbReference type="PANTHER" id="PTHR28088">
    <property type="entry name" value="TRANSCRIPTIONAL ACTIVATOR HAA1-RELATED"/>
    <property type="match status" value="1"/>
</dbReference>
<dbReference type="InterPro" id="IPR001083">
    <property type="entry name" value="Cu_fist_DNA-bd_dom"/>
</dbReference>
<sequence length="563" mass="59597">MVVVNGQKFACETCIKGHRSSSCNHSDRPLHEVKKKGRPSTQCLHCKDLRKAKQVQVRCKCSQDEALGTGSAASSDSQSCGCLSGAICTCCRDREGHVVVKPGKGPSRAGIFRSYKATHQPGSSLNSDKSNLRHSASTNESHSYLSATGFQASPTFSSLNSTPSQLCHDLGSSSEYDSDQYNSPPPQPYFPQGNQASMAIDQGIGIGPYLNGITASIPNQPSKPTPTKAPVLTTPKSCCKPELSNVQELPTAGNCSSSPSGPGAGGCGCSISANMCCCGELCACPGCLAYPSNENVLDAAFDPTGVLTVGSSCGGNSNIIPTQSLIAQNPQPKGSCCGSKGYNSVPGDSSAITIAQALNLIGASDNDSESNHALRQTLSSRGITGLESMKMQHPTVVGDNGVLICGCGCGRPTVDCVDCFRDMVAFVGESQAQMLKDEQELEMSMNQDGGYLADFGLNMNLSRPLHIPMNSAMDISLDSDINTISFNEGPLGFSLQPEGALTREQQERLRQHRMEQEQLQLSQMQSLPLDQLQLDFLDDADWSFVDEIRSDGPDHSMSGVEPA</sequence>
<keyword evidence="11" id="KW-1185">Reference proteome</keyword>
<dbReference type="GO" id="GO:0006879">
    <property type="term" value="P:intracellular iron ion homeostasis"/>
    <property type="evidence" value="ECO:0007669"/>
    <property type="project" value="TreeGrafter"/>
</dbReference>
<dbReference type="AlphaFoldDB" id="A0A9P3M140"/>